<feature type="domain" description="YjeF C-terminal" evidence="1">
    <location>
        <begin position="9"/>
        <end position="79"/>
    </location>
</feature>
<name>A0A379GHH7_PROMI</name>
<evidence type="ECO:0000259" key="1">
    <source>
        <dbReference type="PROSITE" id="PS51383"/>
    </source>
</evidence>
<dbReference type="AlphaFoldDB" id="A0A379GHH7"/>
<reference evidence="2 3" key="1">
    <citation type="submission" date="2018-06" db="EMBL/GenBank/DDBJ databases">
        <authorList>
            <consortium name="Pathogen Informatics"/>
            <person name="Doyle S."/>
        </authorList>
    </citation>
    <scope>NUCLEOTIDE SEQUENCE [LARGE SCALE GENOMIC DNA]</scope>
    <source>
        <strain evidence="2 3">NCTC11938</strain>
    </source>
</reference>
<dbReference type="Proteomes" id="UP000254191">
    <property type="component" value="Unassembled WGS sequence"/>
</dbReference>
<evidence type="ECO:0000313" key="3">
    <source>
        <dbReference type="Proteomes" id="UP000254191"/>
    </source>
</evidence>
<dbReference type="EMBL" id="UGTS01000006">
    <property type="protein sequence ID" value="SUC40415.1"/>
    <property type="molecule type" value="Genomic_DNA"/>
</dbReference>
<dbReference type="PROSITE" id="PS51383">
    <property type="entry name" value="YJEF_C_3"/>
    <property type="match status" value="1"/>
</dbReference>
<dbReference type="SUPFAM" id="SSF53613">
    <property type="entry name" value="Ribokinase-like"/>
    <property type="match status" value="1"/>
</dbReference>
<proteinExistence type="predicted"/>
<dbReference type="InterPro" id="IPR029056">
    <property type="entry name" value="Ribokinase-like"/>
</dbReference>
<sequence>MNREQLLQAISHYPALAQRNMGNTHKGTFGTLAIIGSSEGMSGAIVLAGKSALKAGCGKVFLALHNHNCHCLLLIVHPN</sequence>
<dbReference type="InterPro" id="IPR000631">
    <property type="entry name" value="CARKD"/>
</dbReference>
<dbReference type="Gene3D" id="3.40.1190.20">
    <property type="match status" value="1"/>
</dbReference>
<gene>
    <name evidence="2" type="ORF">NCTC11938_04711</name>
</gene>
<evidence type="ECO:0000313" key="2">
    <source>
        <dbReference type="EMBL" id="SUC40415.1"/>
    </source>
</evidence>
<dbReference type="GO" id="GO:0016301">
    <property type="term" value="F:kinase activity"/>
    <property type="evidence" value="ECO:0007669"/>
    <property type="project" value="UniProtKB-KW"/>
</dbReference>
<keyword evidence="2" id="KW-0418">Kinase</keyword>
<keyword evidence="2" id="KW-0808">Transferase</keyword>
<organism evidence="2 3">
    <name type="scientific">Proteus mirabilis</name>
    <dbReference type="NCBI Taxonomy" id="584"/>
    <lineage>
        <taxon>Bacteria</taxon>
        <taxon>Pseudomonadati</taxon>
        <taxon>Pseudomonadota</taxon>
        <taxon>Gammaproteobacteria</taxon>
        <taxon>Enterobacterales</taxon>
        <taxon>Morganellaceae</taxon>
        <taxon>Proteus</taxon>
    </lineage>
</organism>
<protein>
    <submittedName>
        <fullName evidence="2">Putative carbohydrate kinase</fullName>
    </submittedName>
</protein>
<accession>A0A379GHH7</accession>
<dbReference type="GO" id="GO:0016836">
    <property type="term" value="F:hydro-lyase activity"/>
    <property type="evidence" value="ECO:0007669"/>
    <property type="project" value="InterPro"/>
</dbReference>